<dbReference type="PROSITE" id="PS00028">
    <property type="entry name" value="ZINC_FINGER_C2H2_1"/>
    <property type="match status" value="1"/>
</dbReference>
<protein>
    <recommendedName>
        <fullName evidence="1">C2H2-type domain-containing protein</fullName>
    </recommendedName>
</protein>
<feature type="non-terminal residue" evidence="2">
    <location>
        <position position="1"/>
    </location>
</feature>
<dbReference type="InterPro" id="IPR036465">
    <property type="entry name" value="vWFA_dom_sf"/>
</dbReference>
<dbReference type="SUPFAM" id="SSF53300">
    <property type="entry name" value="vWA-like"/>
    <property type="match status" value="1"/>
</dbReference>
<organism evidence="2">
    <name type="scientific">marine metagenome</name>
    <dbReference type="NCBI Taxonomy" id="408172"/>
    <lineage>
        <taxon>unclassified sequences</taxon>
        <taxon>metagenomes</taxon>
        <taxon>ecological metagenomes</taxon>
    </lineage>
</organism>
<dbReference type="InterPro" id="IPR013087">
    <property type="entry name" value="Znf_C2H2_type"/>
</dbReference>
<feature type="domain" description="C2H2-type" evidence="1">
    <location>
        <begin position="336"/>
        <end position="360"/>
    </location>
</feature>
<proteinExistence type="predicted"/>
<dbReference type="AlphaFoldDB" id="A0A381ZV74"/>
<sequence>VLPSTPSDQAGFPKGVFMIIATSRITKRYYWENRENIMAYEMGWHSGHPGCIIFLIDQSDSMSSNWGSTEFSGIWCSSDRTSQPQPPGPVDFSFAFGAAKAVNQILGELIPRCRKGEEILPFIRIGVYGYTGDSVEWAAPSIPPEKDGLVSISKLDLVTEEFLDTENESFIPWIVKEQANGGRPMRAAFEKVTPIARNFALNHPDSFPPIIVNITNGPPTDCDRKDLPDIVTPVKNIETSDGATLVFNIHLSAESSASVWFPNINDSLPDVYAENLLAASSTLPELFPPYLEMQSGWNKISDGAKCLTFNADFMLLIRSTVVASCQAGIHAYGGGYDCDECGSNFMTENLLNRHKDDVGH</sequence>
<evidence type="ECO:0000313" key="2">
    <source>
        <dbReference type="EMBL" id="SVA93156.1"/>
    </source>
</evidence>
<accession>A0A381ZV74</accession>
<name>A0A381ZV74_9ZZZZ</name>
<dbReference type="EMBL" id="UINC01022795">
    <property type="protein sequence ID" value="SVA93156.1"/>
    <property type="molecule type" value="Genomic_DNA"/>
</dbReference>
<dbReference type="PROSITE" id="PS50157">
    <property type="entry name" value="ZINC_FINGER_C2H2_2"/>
    <property type="match status" value="1"/>
</dbReference>
<evidence type="ECO:0000259" key="1">
    <source>
        <dbReference type="PROSITE" id="PS50157"/>
    </source>
</evidence>
<reference evidence="2" key="1">
    <citation type="submission" date="2018-05" db="EMBL/GenBank/DDBJ databases">
        <authorList>
            <person name="Lanie J.A."/>
            <person name="Ng W.-L."/>
            <person name="Kazmierczak K.M."/>
            <person name="Andrzejewski T.M."/>
            <person name="Davidsen T.M."/>
            <person name="Wayne K.J."/>
            <person name="Tettelin H."/>
            <person name="Glass J.I."/>
            <person name="Rusch D."/>
            <person name="Podicherti R."/>
            <person name="Tsui H.-C.T."/>
            <person name="Winkler M.E."/>
        </authorList>
    </citation>
    <scope>NUCLEOTIDE SEQUENCE</scope>
</reference>
<gene>
    <name evidence="2" type="ORF">METZ01_LOCUS146010</name>
</gene>